<dbReference type="InterPro" id="IPR044991">
    <property type="entry name" value="TET_plant"/>
</dbReference>
<sequence>MAQRKLTIWISVIPLFLSFPIFGMSIYMLINSCATMKPLPFLFLLYGLAMFLVGLFSCCGVLYEDSKCVVTPTFGMPLALLFMLGFIIFLYVASRYSGSPEREPERFGDAQYRLDHFSSWLRRKVSGVYTWDRVITCVAPSGSCGDLNHTYSLPQQLFAAHLTHIQSGCCVPPAKCGFSFVSPTYWVAAATSNQTTAAIDGDCAKWSNDQSKLCFNCDSCKAGLLADMRKKLINANITVIVTFVVSVLVWVFMCYKSESFLNGEWDD</sequence>
<gene>
    <name evidence="7" type="ORF">CEPIT_LOCUS14591</name>
</gene>
<comment type="subcellular location">
    <subcellularLocation>
        <location evidence="1">Membrane</location>
        <topology evidence="1">Multi-pass membrane protein</topology>
    </subcellularLocation>
</comment>
<dbReference type="InterPro" id="IPR018499">
    <property type="entry name" value="Tetraspanin/Peripherin"/>
</dbReference>
<evidence type="ECO:0000256" key="5">
    <source>
        <dbReference type="ARBA" id="ARBA00023136"/>
    </source>
</evidence>
<feature type="transmembrane region" description="Helical" evidence="6">
    <location>
        <begin position="75"/>
        <end position="93"/>
    </location>
</feature>
<keyword evidence="4 6" id="KW-1133">Transmembrane helix</keyword>
<reference evidence="7" key="1">
    <citation type="submission" date="2022-07" db="EMBL/GenBank/DDBJ databases">
        <authorList>
            <person name="Macas J."/>
            <person name="Novak P."/>
            <person name="Neumann P."/>
        </authorList>
    </citation>
    <scope>NUCLEOTIDE SEQUENCE</scope>
</reference>
<dbReference type="AlphaFoldDB" id="A0AAV0DDA6"/>
<dbReference type="Pfam" id="PF00335">
    <property type="entry name" value="Tetraspanin"/>
    <property type="match status" value="1"/>
</dbReference>
<name>A0AAV0DDA6_9ASTE</name>
<organism evidence="7 8">
    <name type="scientific">Cuscuta epithymum</name>
    <dbReference type="NCBI Taxonomy" id="186058"/>
    <lineage>
        <taxon>Eukaryota</taxon>
        <taxon>Viridiplantae</taxon>
        <taxon>Streptophyta</taxon>
        <taxon>Embryophyta</taxon>
        <taxon>Tracheophyta</taxon>
        <taxon>Spermatophyta</taxon>
        <taxon>Magnoliopsida</taxon>
        <taxon>eudicotyledons</taxon>
        <taxon>Gunneridae</taxon>
        <taxon>Pentapetalae</taxon>
        <taxon>asterids</taxon>
        <taxon>lamiids</taxon>
        <taxon>Solanales</taxon>
        <taxon>Convolvulaceae</taxon>
        <taxon>Cuscuteae</taxon>
        <taxon>Cuscuta</taxon>
        <taxon>Cuscuta subgen. Cuscuta</taxon>
    </lineage>
</organism>
<evidence type="ECO:0000256" key="6">
    <source>
        <dbReference type="SAM" id="Phobius"/>
    </source>
</evidence>
<feature type="transmembrane region" description="Helical" evidence="6">
    <location>
        <begin position="6"/>
        <end position="30"/>
    </location>
</feature>
<dbReference type="EMBL" id="CAMAPF010000102">
    <property type="protein sequence ID" value="CAH9098872.1"/>
    <property type="molecule type" value="Genomic_DNA"/>
</dbReference>
<keyword evidence="8" id="KW-1185">Reference proteome</keyword>
<dbReference type="GO" id="GO:0009734">
    <property type="term" value="P:auxin-activated signaling pathway"/>
    <property type="evidence" value="ECO:0007669"/>
    <property type="project" value="InterPro"/>
</dbReference>
<proteinExistence type="inferred from homology"/>
<protein>
    <submittedName>
        <fullName evidence="7">Uncharacterized protein</fullName>
    </submittedName>
</protein>
<evidence type="ECO:0000256" key="4">
    <source>
        <dbReference type="ARBA" id="ARBA00022989"/>
    </source>
</evidence>
<evidence type="ECO:0000256" key="3">
    <source>
        <dbReference type="ARBA" id="ARBA00022692"/>
    </source>
</evidence>
<keyword evidence="5 6" id="KW-0472">Membrane</keyword>
<keyword evidence="3 6" id="KW-0812">Transmembrane</keyword>
<feature type="transmembrane region" description="Helical" evidence="6">
    <location>
        <begin position="232"/>
        <end position="253"/>
    </location>
</feature>
<evidence type="ECO:0000256" key="1">
    <source>
        <dbReference type="ARBA" id="ARBA00004141"/>
    </source>
</evidence>
<evidence type="ECO:0000313" key="7">
    <source>
        <dbReference type="EMBL" id="CAH9098872.1"/>
    </source>
</evidence>
<comment type="caution">
    <text evidence="7">The sequence shown here is derived from an EMBL/GenBank/DDBJ whole genome shotgun (WGS) entry which is preliminary data.</text>
</comment>
<evidence type="ECO:0000313" key="8">
    <source>
        <dbReference type="Proteomes" id="UP001152523"/>
    </source>
</evidence>
<dbReference type="Proteomes" id="UP001152523">
    <property type="component" value="Unassembled WGS sequence"/>
</dbReference>
<comment type="similarity">
    <text evidence="2">Belongs to the tetraspanin (TM4SF) family.</text>
</comment>
<accession>A0AAV0DDA6</accession>
<dbReference type="GO" id="GO:0016020">
    <property type="term" value="C:membrane"/>
    <property type="evidence" value="ECO:0007669"/>
    <property type="project" value="UniProtKB-SubCell"/>
</dbReference>
<evidence type="ECO:0000256" key="2">
    <source>
        <dbReference type="ARBA" id="ARBA00006840"/>
    </source>
</evidence>
<dbReference type="PANTHER" id="PTHR32191">
    <property type="entry name" value="TETRASPANIN-8-RELATED"/>
    <property type="match status" value="1"/>
</dbReference>
<feature type="transmembrane region" description="Helical" evidence="6">
    <location>
        <begin position="42"/>
        <end position="63"/>
    </location>
</feature>